<keyword evidence="1" id="KW-0732">Signal</keyword>
<sequence length="125" mass="14211">MHNFFAVVFLPLVYLHASMSLPCVNTFDVKNELMHVLRGDYVPEHVAQKPKTFVGKFINDACANIATTKATLPGYEVTFMNILNACIITKVRVPAKKLDYYWIGHGFKWIYVGSSYITSEQLKGY</sequence>
<feature type="chain" id="PRO_5035586369" evidence="1">
    <location>
        <begin position="21"/>
        <end position="125"/>
    </location>
</feature>
<name>A0A6V2JR99_9STRA</name>
<feature type="signal peptide" evidence="1">
    <location>
        <begin position="1"/>
        <end position="20"/>
    </location>
</feature>
<evidence type="ECO:0000256" key="1">
    <source>
        <dbReference type="SAM" id="SignalP"/>
    </source>
</evidence>
<protein>
    <submittedName>
        <fullName evidence="3">Uncharacterized protein</fullName>
    </submittedName>
</protein>
<proteinExistence type="predicted"/>
<dbReference type="EMBL" id="HBNS01035710">
    <property type="protein sequence ID" value="CAE4631944.1"/>
    <property type="molecule type" value="Transcribed_RNA"/>
</dbReference>
<reference evidence="3" key="1">
    <citation type="submission" date="2021-01" db="EMBL/GenBank/DDBJ databases">
        <authorList>
            <person name="Corre E."/>
            <person name="Pelletier E."/>
            <person name="Niang G."/>
            <person name="Scheremetjew M."/>
            <person name="Finn R."/>
            <person name="Kale V."/>
            <person name="Holt S."/>
            <person name="Cochrane G."/>
            <person name="Meng A."/>
            <person name="Brown T."/>
            <person name="Cohen L."/>
        </authorList>
    </citation>
    <scope>NUCLEOTIDE SEQUENCE</scope>
    <source>
        <strain evidence="3">GSO104</strain>
    </source>
</reference>
<dbReference type="EMBL" id="HBNS01035709">
    <property type="protein sequence ID" value="CAE4631943.1"/>
    <property type="molecule type" value="Transcribed_RNA"/>
</dbReference>
<gene>
    <name evidence="2" type="ORF">DBRI00130_LOCUS27892</name>
    <name evidence="3" type="ORF">DBRI00130_LOCUS27893</name>
</gene>
<evidence type="ECO:0000313" key="3">
    <source>
        <dbReference type="EMBL" id="CAE4631944.1"/>
    </source>
</evidence>
<dbReference type="AlphaFoldDB" id="A0A6V2JR99"/>
<accession>A0A6V2JR99</accession>
<evidence type="ECO:0000313" key="2">
    <source>
        <dbReference type="EMBL" id="CAE4631943.1"/>
    </source>
</evidence>
<organism evidence="3">
    <name type="scientific">Ditylum brightwellii</name>
    <dbReference type="NCBI Taxonomy" id="49249"/>
    <lineage>
        <taxon>Eukaryota</taxon>
        <taxon>Sar</taxon>
        <taxon>Stramenopiles</taxon>
        <taxon>Ochrophyta</taxon>
        <taxon>Bacillariophyta</taxon>
        <taxon>Mediophyceae</taxon>
        <taxon>Lithodesmiophycidae</taxon>
        <taxon>Lithodesmiales</taxon>
        <taxon>Lithodesmiaceae</taxon>
        <taxon>Ditylum</taxon>
    </lineage>
</organism>